<dbReference type="EMBL" id="OX459969">
    <property type="protein sequence ID" value="CAI9172658.1"/>
    <property type="molecule type" value="Genomic_DNA"/>
</dbReference>
<feature type="compositionally biased region" description="Basic and acidic residues" evidence="1">
    <location>
        <begin position="1"/>
        <end position="12"/>
    </location>
</feature>
<keyword evidence="3" id="KW-1185">Reference proteome</keyword>
<feature type="compositionally biased region" description="Gly residues" evidence="1">
    <location>
        <begin position="72"/>
        <end position="82"/>
    </location>
</feature>
<sequence>MPGRQRTVDFRLQRLPGLLEKRMEERGARGGQGQDWEEGGSEERREPPPGLALPGSPAIRGQDCVDPALQGWGAGERGGGGRPLPPAPPGASHTPFTGREAEAGLCLCSRAPHPKPGVGGPSDLVPGPSPKPRPDLSL</sequence>
<evidence type="ECO:0000313" key="3">
    <source>
        <dbReference type="Proteomes" id="UP001176941"/>
    </source>
</evidence>
<dbReference type="Proteomes" id="UP001176941">
    <property type="component" value="Chromosome 33"/>
</dbReference>
<accession>A0ABN8ZFG5</accession>
<reference evidence="2" key="1">
    <citation type="submission" date="2023-04" db="EMBL/GenBank/DDBJ databases">
        <authorList>
            <consortium name="ELIXIR-Norway"/>
        </authorList>
    </citation>
    <scope>NUCLEOTIDE SEQUENCE [LARGE SCALE GENOMIC DNA]</scope>
</reference>
<name>A0ABN8ZFG5_RANTA</name>
<feature type="region of interest" description="Disordered" evidence="1">
    <location>
        <begin position="1"/>
        <end position="138"/>
    </location>
</feature>
<feature type="compositionally biased region" description="Basic and acidic residues" evidence="1">
    <location>
        <begin position="19"/>
        <end position="28"/>
    </location>
</feature>
<organism evidence="2 3">
    <name type="scientific">Rangifer tarandus platyrhynchus</name>
    <name type="common">Svalbard reindeer</name>
    <dbReference type="NCBI Taxonomy" id="3082113"/>
    <lineage>
        <taxon>Eukaryota</taxon>
        <taxon>Metazoa</taxon>
        <taxon>Chordata</taxon>
        <taxon>Craniata</taxon>
        <taxon>Vertebrata</taxon>
        <taxon>Euteleostomi</taxon>
        <taxon>Mammalia</taxon>
        <taxon>Eutheria</taxon>
        <taxon>Laurasiatheria</taxon>
        <taxon>Artiodactyla</taxon>
        <taxon>Ruminantia</taxon>
        <taxon>Pecora</taxon>
        <taxon>Cervidae</taxon>
        <taxon>Odocoileinae</taxon>
        <taxon>Rangifer</taxon>
    </lineage>
</organism>
<gene>
    <name evidence="2" type="ORF">MRATA1EN1_LOCUS21620</name>
</gene>
<protein>
    <submittedName>
        <fullName evidence="2">Uncharacterized protein</fullName>
    </submittedName>
</protein>
<evidence type="ECO:0000313" key="2">
    <source>
        <dbReference type="EMBL" id="CAI9172658.1"/>
    </source>
</evidence>
<evidence type="ECO:0000256" key="1">
    <source>
        <dbReference type="SAM" id="MobiDB-lite"/>
    </source>
</evidence>
<proteinExistence type="predicted"/>